<protein>
    <submittedName>
        <fullName evidence="2">N-acetyltransferase YhbS</fullName>
    </submittedName>
</protein>
<evidence type="ECO:0000313" key="2">
    <source>
        <dbReference type="EMBL" id="NRN64713.1"/>
    </source>
</evidence>
<accession>A0ABX2F0G1</accession>
<dbReference type="Pfam" id="PF00583">
    <property type="entry name" value="Acetyltransf_1"/>
    <property type="match status" value="1"/>
</dbReference>
<evidence type="ECO:0000259" key="1">
    <source>
        <dbReference type="PROSITE" id="PS51186"/>
    </source>
</evidence>
<name>A0ABX2F0G1_9PSEU</name>
<dbReference type="Gene3D" id="3.40.630.30">
    <property type="match status" value="1"/>
</dbReference>
<proteinExistence type="predicted"/>
<dbReference type="SUPFAM" id="SSF55729">
    <property type="entry name" value="Acyl-CoA N-acyltransferases (Nat)"/>
    <property type="match status" value="1"/>
</dbReference>
<keyword evidence="3" id="KW-1185">Reference proteome</keyword>
<feature type="domain" description="N-acetyltransferase" evidence="1">
    <location>
        <begin position="1"/>
        <end position="156"/>
    </location>
</feature>
<reference evidence="2 3" key="1">
    <citation type="submission" date="2020-01" db="EMBL/GenBank/DDBJ databases">
        <title>Kibdelosporangium persica a novel Actinomycetes from a hot desert in Iran.</title>
        <authorList>
            <person name="Safaei N."/>
            <person name="Zaburannyi N."/>
            <person name="Mueller R."/>
            <person name="Wink J."/>
        </authorList>
    </citation>
    <scope>NUCLEOTIDE SEQUENCE [LARGE SCALE GENOMIC DNA]</scope>
    <source>
        <strain evidence="2 3">4NS15</strain>
    </source>
</reference>
<dbReference type="InterPro" id="IPR000182">
    <property type="entry name" value="GNAT_dom"/>
</dbReference>
<dbReference type="EMBL" id="JAAATY010000004">
    <property type="protein sequence ID" value="NRN64713.1"/>
    <property type="molecule type" value="Genomic_DNA"/>
</dbReference>
<comment type="caution">
    <text evidence="2">The sequence shown here is derived from an EMBL/GenBank/DDBJ whole genome shotgun (WGS) entry which is preliminary data.</text>
</comment>
<dbReference type="PROSITE" id="PS51186">
    <property type="entry name" value="GNAT"/>
    <property type="match status" value="1"/>
</dbReference>
<evidence type="ECO:0000313" key="3">
    <source>
        <dbReference type="Proteomes" id="UP000763557"/>
    </source>
</evidence>
<sequence length="156" mass="17115">MLIRAVADEDWDSIATLEAGAYQDLGLSEDLSVLKSRAQTAFVLELDGTTAGYVLALPWRPFHCPDLGRPEREIVASTNLHLHDMVVADEHRRRGLGRLLLSRLVRAAKDAGYGRISLVAIGGREKFWSANGFRPHPQITVPSCYGPGALYMSTAI</sequence>
<dbReference type="InterPro" id="IPR016181">
    <property type="entry name" value="Acyl_CoA_acyltransferase"/>
</dbReference>
<dbReference type="RefSeq" id="WP_173127311.1">
    <property type="nucleotide sequence ID" value="NZ_CBCSGW010000015.1"/>
</dbReference>
<gene>
    <name evidence="2" type="ORF">GC106_19190</name>
</gene>
<organism evidence="2 3">
    <name type="scientific">Kibdelosporangium persicum</name>
    <dbReference type="NCBI Taxonomy" id="2698649"/>
    <lineage>
        <taxon>Bacteria</taxon>
        <taxon>Bacillati</taxon>
        <taxon>Actinomycetota</taxon>
        <taxon>Actinomycetes</taxon>
        <taxon>Pseudonocardiales</taxon>
        <taxon>Pseudonocardiaceae</taxon>
        <taxon>Kibdelosporangium</taxon>
    </lineage>
</organism>
<dbReference type="Proteomes" id="UP000763557">
    <property type="component" value="Unassembled WGS sequence"/>
</dbReference>